<evidence type="ECO:0000256" key="8">
    <source>
        <dbReference type="PIRSR" id="PIRSR605708-2"/>
    </source>
</evidence>
<dbReference type="EMBL" id="AP021858">
    <property type="protein sequence ID" value="BBO23017.1"/>
    <property type="molecule type" value="Genomic_DNA"/>
</dbReference>
<feature type="binding site" evidence="8">
    <location>
        <position position="335"/>
    </location>
    <ligand>
        <name>Fe cation</name>
        <dbReference type="ChEBI" id="CHEBI:24875"/>
    </ligand>
</feature>
<accession>A0A809S364</accession>
<evidence type="ECO:0000256" key="4">
    <source>
        <dbReference type="ARBA" id="ARBA00022964"/>
    </source>
</evidence>
<evidence type="ECO:0000259" key="10">
    <source>
        <dbReference type="Pfam" id="PF20510"/>
    </source>
</evidence>
<dbReference type="Pfam" id="PF20510">
    <property type="entry name" value="HgmA_N"/>
    <property type="match status" value="1"/>
</dbReference>
<dbReference type="GO" id="GO:0046872">
    <property type="term" value="F:metal ion binding"/>
    <property type="evidence" value="ECO:0007669"/>
    <property type="project" value="UniProtKB-KW"/>
</dbReference>
<evidence type="ECO:0000256" key="5">
    <source>
        <dbReference type="ARBA" id="ARBA00023002"/>
    </source>
</evidence>
<dbReference type="GO" id="GO:0006570">
    <property type="term" value="P:tyrosine metabolic process"/>
    <property type="evidence" value="ECO:0007669"/>
    <property type="project" value="InterPro"/>
</dbReference>
<organism evidence="11 12">
    <name type="scientific">Candidatus Nitrosymbiomonas proteolyticus</name>
    <dbReference type="NCBI Taxonomy" id="2608984"/>
    <lineage>
        <taxon>Bacteria</taxon>
        <taxon>Bacillati</taxon>
        <taxon>Armatimonadota</taxon>
        <taxon>Armatimonadota incertae sedis</taxon>
        <taxon>Candidatus Nitrosymbiomonas</taxon>
    </lineage>
</organism>
<feature type="binding site" evidence="8">
    <location>
        <position position="335"/>
    </location>
    <ligand>
        <name>homogentisate</name>
        <dbReference type="ChEBI" id="CHEBI:16169"/>
    </ligand>
</feature>
<dbReference type="GO" id="GO:0005737">
    <property type="term" value="C:cytoplasm"/>
    <property type="evidence" value="ECO:0007669"/>
    <property type="project" value="TreeGrafter"/>
</dbReference>
<dbReference type="PANTHER" id="PTHR11056">
    <property type="entry name" value="HOMOGENTISATE 1,2-DIOXYGENASE"/>
    <property type="match status" value="1"/>
</dbReference>
<sequence>MPRYHRLGDLPAKHHIQFRKPDGGLYEEELFSTFGFSGPMSTMYHIYKPTEVKSWEDRGPAKVAFLEEEPLRHRHLLTPQLPTCGDMISGRVALLGNSDVVWYQVHAAENMDVFFKNAEADEILFIHDGSGRLRTNFGTVEFRREDYLVVPRGVIWRIEFDSLPVRAIVIESKGPVTIPRRYRNEYGQLLEHAPYKERDFRPPTELETFDERRDYGVLIKARDRYTLYTYPYHPFDIVGWDGYVYPYAFNIRDFQPIVGQIHMPPPIHQTFDGHNFVICSFCPRMLDFHPQAIVIPYNHSNVDSDEVLYYCNDKFGSRKGIQEGSITLHPLGIPHGPQPGAVEASLGATRTEELAVMLDTFHPLKLTADALRLEDEDYWKSWLKSG</sequence>
<dbReference type="InterPro" id="IPR005708">
    <property type="entry name" value="Homogentis_dOase"/>
</dbReference>
<evidence type="ECO:0000256" key="7">
    <source>
        <dbReference type="PIRSR" id="PIRSR605708-1"/>
    </source>
</evidence>
<protein>
    <submittedName>
        <fullName evidence="11">Homogentisate 1,2-dioxygenase</fullName>
    </submittedName>
</protein>
<keyword evidence="4 11" id="KW-0223">Dioxygenase</keyword>
<feature type="binding site" evidence="8">
    <location>
        <position position="299"/>
    </location>
    <ligand>
        <name>Fe cation</name>
        <dbReference type="ChEBI" id="CHEBI:24875"/>
    </ligand>
</feature>
<evidence type="ECO:0000256" key="6">
    <source>
        <dbReference type="ARBA" id="ARBA00023004"/>
    </source>
</evidence>
<dbReference type="KEGG" id="npy:NPRO_06120"/>
<evidence type="ECO:0000259" key="9">
    <source>
        <dbReference type="Pfam" id="PF04209"/>
    </source>
</evidence>
<dbReference type="InterPro" id="IPR014710">
    <property type="entry name" value="RmlC-like_jellyroll"/>
</dbReference>
<evidence type="ECO:0000256" key="3">
    <source>
        <dbReference type="ARBA" id="ARBA00022723"/>
    </source>
</evidence>
<dbReference type="InterPro" id="IPR011051">
    <property type="entry name" value="RmlC_Cupin_sf"/>
</dbReference>
<proteinExistence type="inferred from homology"/>
<dbReference type="AlphaFoldDB" id="A0A809S364"/>
<dbReference type="SUPFAM" id="SSF51182">
    <property type="entry name" value="RmlC-like cupins"/>
    <property type="match status" value="1"/>
</dbReference>
<dbReference type="GO" id="GO:0004411">
    <property type="term" value="F:homogentisate 1,2-dioxygenase activity"/>
    <property type="evidence" value="ECO:0007669"/>
    <property type="project" value="InterPro"/>
</dbReference>
<gene>
    <name evidence="11" type="ORF">NPRO_06120</name>
</gene>
<dbReference type="PANTHER" id="PTHR11056:SF0">
    <property type="entry name" value="HOMOGENTISATE 1,2-DIOXYGENASE"/>
    <property type="match status" value="1"/>
</dbReference>
<dbReference type="GO" id="GO:0006559">
    <property type="term" value="P:L-phenylalanine catabolic process"/>
    <property type="evidence" value="ECO:0007669"/>
    <property type="project" value="InterPro"/>
</dbReference>
<dbReference type="CDD" id="cd02208">
    <property type="entry name" value="cupin_RmlC-like"/>
    <property type="match status" value="1"/>
</dbReference>
<feature type="domain" description="Homogentisate 1,2-dioxygenase C-terminal" evidence="9">
    <location>
        <begin position="275"/>
        <end position="382"/>
    </location>
</feature>
<reference evidence="11" key="1">
    <citation type="journal article" name="DNA Res.">
        <title>The physiological potential of anammox bacteria as revealed by their core genome structure.</title>
        <authorList>
            <person name="Okubo T."/>
            <person name="Toyoda A."/>
            <person name="Fukuhara K."/>
            <person name="Uchiyama I."/>
            <person name="Harigaya Y."/>
            <person name="Kuroiwa M."/>
            <person name="Suzuki T."/>
            <person name="Murakami Y."/>
            <person name="Suwa Y."/>
            <person name="Takami H."/>
        </authorList>
    </citation>
    <scope>NUCLEOTIDE SEQUENCE</scope>
    <source>
        <strain evidence="11">317325-2</strain>
    </source>
</reference>
<feature type="domain" description="Homogentisate 1,2-dioxygenase N-terminal" evidence="10">
    <location>
        <begin position="100"/>
        <end position="250"/>
    </location>
</feature>
<dbReference type="InterPro" id="IPR046452">
    <property type="entry name" value="HgmA_N"/>
</dbReference>
<name>A0A809S364_9BACT</name>
<dbReference type="Pfam" id="PF04209">
    <property type="entry name" value="HgmA_C"/>
    <property type="match status" value="1"/>
</dbReference>
<feature type="active site" description="Proton acceptor" evidence="7">
    <location>
        <position position="262"/>
    </location>
</feature>
<evidence type="ECO:0000313" key="12">
    <source>
        <dbReference type="Proteomes" id="UP000662873"/>
    </source>
</evidence>
<dbReference type="InterPro" id="IPR046451">
    <property type="entry name" value="HgmA_C"/>
</dbReference>
<keyword evidence="6 8" id="KW-0408">Iron</keyword>
<keyword evidence="5" id="KW-0560">Oxidoreductase</keyword>
<comment type="similarity">
    <text evidence="2">Belongs to the homogentisate dioxygenase family.</text>
</comment>
<keyword evidence="3 8" id="KW-0479">Metal-binding</keyword>
<comment type="cofactor">
    <cofactor evidence="1 8">
        <name>Fe cation</name>
        <dbReference type="ChEBI" id="CHEBI:24875"/>
    </cofactor>
</comment>
<evidence type="ECO:0000313" key="11">
    <source>
        <dbReference type="EMBL" id="BBO23017.1"/>
    </source>
</evidence>
<dbReference type="Gene3D" id="2.60.120.10">
    <property type="entry name" value="Jelly Rolls"/>
    <property type="match status" value="2"/>
</dbReference>
<feature type="binding site" evidence="8">
    <location>
        <position position="305"/>
    </location>
    <ligand>
        <name>Fe cation</name>
        <dbReference type="ChEBI" id="CHEBI:24875"/>
    </ligand>
</feature>
<evidence type="ECO:0000256" key="2">
    <source>
        <dbReference type="ARBA" id="ARBA00007757"/>
    </source>
</evidence>
<evidence type="ECO:0000256" key="1">
    <source>
        <dbReference type="ARBA" id="ARBA00001962"/>
    </source>
</evidence>
<dbReference type="Proteomes" id="UP000662873">
    <property type="component" value="Chromosome"/>
</dbReference>